<accession>A0A3M7R0I7</accession>
<dbReference type="AlphaFoldDB" id="A0A3M7R0I7"/>
<sequence length="71" mass="8662">MEFKILEFEKNLKNYIPSKFDLMIIIPLRPEKNFVKTALISTERIFLKKFLINNFIIYMKKTLNFEISHKH</sequence>
<dbReference type="EMBL" id="REGN01004598">
    <property type="protein sequence ID" value="RNA16894.1"/>
    <property type="molecule type" value="Genomic_DNA"/>
</dbReference>
<evidence type="ECO:0000313" key="1">
    <source>
        <dbReference type="EMBL" id="RNA16894.1"/>
    </source>
</evidence>
<gene>
    <name evidence="1" type="ORF">BpHYR1_039423</name>
</gene>
<comment type="caution">
    <text evidence="1">The sequence shown here is derived from an EMBL/GenBank/DDBJ whole genome shotgun (WGS) entry which is preliminary data.</text>
</comment>
<evidence type="ECO:0000313" key="2">
    <source>
        <dbReference type="Proteomes" id="UP000276133"/>
    </source>
</evidence>
<dbReference type="Proteomes" id="UP000276133">
    <property type="component" value="Unassembled WGS sequence"/>
</dbReference>
<organism evidence="1 2">
    <name type="scientific">Brachionus plicatilis</name>
    <name type="common">Marine rotifer</name>
    <name type="synonym">Brachionus muelleri</name>
    <dbReference type="NCBI Taxonomy" id="10195"/>
    <lineage>
        <taxon>Eukaryota</taxon>
        <taxon>Metazoa</taxon>
        <taxon>Spiralia</taxon>
        <taxon>Gnathifera</taxon>
        <taxon>Rotifera</taxon>
        <taxon>Eurotatoria</taxon>
        <taxon>Monogononta</taxon>
        <taxon>Pseudotrocha</taxon>
        <taxon>Ploima</taxon>
        <taxon>Brachionidae</taxon>
        <taxon>Brachionus</taxon>
    </lineage>
</organism>
<protein>
    <submittedName>
        <fullName evidence="1">Uncharacterized protein</fullName>
    </submittedName>
</protein>
<reference evidence="1 2" key="1">
    <citation type="journal article" date="2018" name="Sci. Rep.">
        <title>Genomic signatures of local adaptation to the degree of environmental predictability in rotifers.</title>
        <authorList>
            <person name="Franch-Gras L."/>
            <person name="Hahn C."/>
            <person name="Garcia-Roger E.M."/>
            <person name="Carmona M.J."/>
            <person name="Serra M."/>
            <person name="Gomez A."/>
        </authorList>
    </citation>
    <scope>NUCLEOTIDE SEQUENCE [LARGE SCALE GENOMIC DNA]</scope>
    <source>
        <strain evidence="1">HYR1</strain>
    </source>
</reference>
<keyword evidence="2" id="KW-1185">Reference proteome</keyword>
<proteinExistence type="predicted"/>
<name>A0A3M7R0I7_BRAPC</name>